<keyword evidence="12" id="KW-1185">Reference proteome</keyword>
<dbReference type="InterPro" id="IPR004117">
    <property type="entry name" value="7tm6_olfct_rcpt"/>
</dbReference>
<sequence length="478" mass="54789">MKSRKSSPFPVTLRSGVAFQPVILFDRSLKKMSRIGNAEDGMRHTIWFAYMLLGKLGAWPNRATSSTSFSRTRNCILIFMCYSVQLIILIPGLLHFFLKEKDSRKKVKILIPLINGYLQLCRYSLVLRSANKLCHLLNEMKKDWMNISEEDRLIFRRKASIGHRLMSVVAIIMYSAGLGYRTFIPLSKGRILLPDNTTIRLLPCPGYYIFFNEQITPNYEIVFTLQVIGGLLSYTIMCGTTSMCAMLCLHATSLLRILVKKINELTKQPDINESAVHMKITDIVRYQTKIKQFLNDVEHITTYLFLLEIIDETGIGCVIGYCAITEWEDSDATAAIIYLLLEASVFGVTFTMCYVGQILIDEVYVLCFFLHTFMTSVTRLNFIQGNNVRRMSITIDWYRFPAKEARNLILVIIMSSYPVKLTAGKVVDISLSTYTDVRIEKLDFSIFYIKLVLLGSNFFIFQIIKATVGYLNMLRKVT</sequence>
<feature type="transmembrane region" description="Helical" evidence="10">
    <location>
        <begin position="231"/>
        <end position="259"/>
    </location>
</feature>
<evidence type="ECO:0000256" key="2">
    <source>
        <dbReference type="ARBA" id="ARBA00022475"/>
    </source>
</evidence>
<evidence type="ECO:0000256" key="4">
    <source>
        <dbReference type="ARBA" id="ARBA00022692"/>
    </source>
</evidence>
<evidence type="ECO:0000256" key="5">
    <source>
        <dbReference type="ARBA" id="ARBA00022725"/>
    </source>
</evidence>
<reference evidence="13" key="2">
    <citation type="submission" date="2025-04" db="UniProtKB">
        <authorList>
            <consortium name="RefSeq"/>
        </authorList>
    </citation>
    <scope>IDENTIFICATION</scope>
    <source>
        <strain evidence="13">DH4</strain>
        <tissue evidence="13">Whole body</tissue>
    </source>
</reference>
<dbReference type="GO" id="GO:0007165">
    <property type="term" value="P:signal transduction"/>
    <property type="evidence" value="ECO:0007669"/>
    <property type="project" value="UniProtKB-KW"/>
</dbReference>
<accession>A0A7M7IM96</accession>
<evidence type="ECO:0000256" key="7">
    <source>
        <dbReference type="ARBA" id="ARBA00023136"/>
    </source>
</evidence>
<evidence type="ECO:0000313" key="11">
    <source>
        <dbReference type="EnsemblMetazoa" id="XP_016773520"/>
    </source>
</evidence>
<comment type="similarity">
    <text evidence="10">Belongs to the insect chemoreceptor superfamily. Heteromeric odorant receptor channel (TC 1.A.69) family.</text>
</comment>
<evidence type="ECO:0000256" key="9">
    <source>
        <dbReference type="ARBA" id="ARBA00023224"/>
    </source>
</evidence>
<keyword evidence="8 10" id="KW-0675">Receptor</keyword>
<keyword evidence="7 10" id="KW-0472">Membrane</keyword>
<reference evidence="11" key="1">
    <citation type="submission" date="2021-01" db="UniProtKB">
        <authorList>
            <consortium name="EnsemblMetazoa"/>
        </authorList>
    </citation>
    <scope>IDENTIFICATION</scope>
    <source>
        <strain evidence="11">DH4</strain>
    </source>
</reference>
<protein>
    <recommendedName>
        <fullName evidence="10">Odorant receptor</fullName>
    </recommendedName>
</protein>
<comment type="caution">
    <text evidence="10">Lacks conserved residue(s) required for the propagation of feature annotation.</text>
</comment>
<dbReference type="KEGG" id="ame:100577715"/>
<evidence type="ECO:0000313" key="13">
    <source>
        <dbReference type="RefSeq" id="XP_016773520.1"/>
    </source>
</evidence>
<keyword evidence="4 10" id="KW-0812">Transmembrane</keyword>
<dbReference type="AlphaFoldDB" id="A0A7M7IM96"/>
<dbReference type="GO" id="GO:0004984">
    <property type="term" value="F:olfactory receptor activity"/>
    <property type="evidence" value="ECO:0007669"/>
    <property type="project" value="InterPro"/>
</dbReference>
<dbReference type="EnsemblMetazoa" id="XM_016918031">
    <property type="protein sequence ID" value="XP_016773520"/>
    <property type="gene ID" value="LOC100577715"/>
</dbReference>
<feature type="transmembrane region" description="Helical" evidence="10">
    <location>
        <begin position="165"/>
        <end position="184"/>
    </location>
</feature>
<evidence type="ECO:0000313" key="12">
    <source>
        <dbReference type="Proteomes" id="UP000005203"/>
    </source>
</evidence>
<evidence type="ECO:0000256" key="3">
    <source>
        <dbReference type="ARBA" id="ARBA00022606"/>
    </source>
</evidence>
<dbReference type="RefSeq" id="XP_016773520.1">
    <property type="nucleotide sequence ID" value="XM_016918031.2"/>
</dbReference>
<dbReference type="OrthoDB" id="7677057at2759"/>
<organism evidence="11">
    <name type="scientific">Apis mellifera</name>
    <name type="common">Honeybee</name>
    <dbReference type="NCBI Taxonomy" id="7460"/>
    <lineage>
        <taxon>Eukaryota</taxon>
        <taxon>Metazoa</taxon>
        <taxon>Ecdysozoa</taxon>
        <taxon>Arthropoda</taxon>
        <taxon>Hexapoda</taxon>
        <taxon>Insecta</taxon>
        <taxon>Pterygota</taxon>
        <taxon>Neoptera</taxon>
        <taxon>Endopterygota</taxon>
        <taxon>Hymenoptera</taxon>
        <taxon>Apocrita</taxon>
        <taxon>Aculeata</taxon>
        <taxon>Apoidea</taxon>
        <taxon>Anthophila</taxon>
        <taxon>Apidae</taxon>
        <taxon>Apis</taxon>
    </lineage>
</organism>
<dbReference type="PANTHER" id="PTHR21137">
    <property type="entry name" value="ODORANT RECEPTOR"/>
    <property type="match status" value="1"/>
</dbReference>
<evidence type="ECO:0000256" key="10">
    <source>
        <dbReference type="RuleBase" id="RU351113"/>
    </source>
</evidence>
<keyword evidence="2" id="KW-1003">Cell membrane</keyword>
<evidence type="ECO:0000256" key="6">
    <source>
        <dbReference type="ARBA" id="ARBA00022989"/>
    </source>
</evidence>
<evidence type="ECO:0000256" key="1">
    <source>
        <dbReference type="ARBA" id="ARBA00004651"/>
    </source>
</evidence>
<keyword evidence="3 10" id="KW-0716">Sensory transduction</keyword>
<name>A0A7M7IM96_APIME</name>
<gene>
    <name evidence="13" type="primary">LOC100577715</name>
</gene>
<dbReference type="GeneID" id="100577715"/>
<feature type="transmembrane region" description="Helical" evidence="10">
    <location>
        <begin position="363"/>
        <end position="382"/>
    </location>
</feature>
<feature type="transmembrane region" description="Helical" evidence="10">
    <location>
        <begin position="447"/>
        <end position="471"/>
    </location>
</feature>
<keyword evidence="9 10" id="KW-0807">Transducer</keyword>
<comment type="subcellular location">
    <subcellularLocation>
        <location evidence="1 10">Cell membrane</location>
        <topology evidence="1 10">Multi-pass membrane protein</topology>
    </subcellularLocation>
</comment>
<keyword evidence="6 10" id="KW-1133">Transmembrane helix</keyword>
<accession>A0A8B7KU46</accession>
<dbReference type="GO" id="GO:0005549">
    <property type="term" value="F:odorant binding"/>
    <property type="evidence" value="ECO:0007669"/>
    <property type="project" value="InterPro"/>
</dbReference>
<keyword evidence="5 10" id="KW-0552">Olfaction</keyword>
<proteinExistence type="inferred from homology"/>
<evidence type="ECO:0000256" key="8">
    <source>
        <dbReference type="ARBA" id="ARBA00023170"/>
    </source>
</evidence>
<feature type="transmembrane region" description="Helical" evidence="10">
    <location>
        <begin position="76"/>
        <end position="98"/>
    </location>
</feature>
<dbReference type="Proteomes" id="UP000005203">
    <property type="component" value="Linkage group LG2"/>
</dbReference>
<dbReference type="GO" id="GO:0005886">
    <property type="term" value="C:plasma membrane"/>
    <property type="evidence" value="ECO:0007669"/>
    <property type="project" value="UniProtKB-SubCell"/>
</dbReference>
<feature type="transmembrane region" description="Helical" evidence="10">
    <location>
        <begin position="335"/>
        <end position="357"/>
    </location>
</feature>
<dbReference type="PANTHER" id="PTHR21137:SF35">
    <property type="entry name" value="ODORANT RECEPTOR 19A-RELATED"/>
    <property type="match status" value="1"/>
</dbReference>
<dbReference type="Pfam" id="PF02949">
    <property type="entry name" value="7tm_6"/>
    <property type="match status" value="1"/>
</dbReference>